<dbReference type="Proteomes" id="UP001165101">
    <property type="component" value="Unassembled WGS sequence"/>
</dbReference>
<sequence>MASSFKLSATLEGHEDDVRCVVSPYNDMIISSSRDCTVRVWRKLTKIIEQEPNLESEITEKNVETDEIMKDDNEDEKIEKNDKEITNIDVKTPPETIETWENPLINYKSTAFINCLTFVDDKSNNKQYIASGGNEKIVNLTLPIANAFDNEPEYSLIGHKLNICSLDSKNDLILSGSWDGTAKVWNDEGKLLYTLIGHENSVWGAKIISQNEFITCGADRTIRLWLKDKEVKRFNNCHSDVIRDILVLPTGFASCSNDNTIKIWDKFGSLKKTLYGHDNFVYSLDILPNGDLISCGEDRSIRIWRDFNCIQVITLPCISVWKICVSPNGDIISASSDNLIRIFSRELSRQSDKLKLEEFDKQVKNFAIQQQNLNKEDVPPISILQKKGKKEGETKIVKTSIGTIEAHQWIGDKWMKIGDVLDSAGSNDKKIEFNGKKYDYVFDVDVQEGSPPLKLPYNANDNPYTSAEKFLADNELPYTYLDEVVKFILSNTSGVSLGNNNDINNNSGDNNNNGSEISNPYNNNTNSSQNASNENSIHNPDKTNLLSLNILPQREYLIFDTYDPSKIIIGLKKLNEKENLKNRFSEEELNNFTNAINLELKGEIYEFVEKIIKNWSNTGKLVGFDILRHLILGFKLPPSNLFDLIKIGLGYIFDDNGSETQIDESANSSESKTLMMAIRCLCNIFSNNQWGEGSLNDVEILHIVLNKKVISFSKIDKFANISIITFLLNMSVLCNKYKNEILFRPIFQKINDFGNDLISIPNYYSNFNESCYRIVIAYGTLSYMKKVSGRPRWLMILENQFSADEKRFKDIFDEIHKLNN</sequence>
<gene>
    <name evidence="1" type="ORF">Cboi01_000082200</name>
</gene>
<organism evidence="1 2">
    <name type="scientific">Candida boidinii</name>
    <name type="common">Yeast</name>
    <dbReference type="NCBI Taxonomy" id="5477"/>
    <lineage>
        <taxon>Eukaryota</taxon>
        <taxon>Fungi</taxon>
        <taxon>Dikarya</taxon>
        <taxon>Ascomycota</taxon>
        <taxon>Saccharomycotina</taxon>
        <taxon>Pichiomycetes</taxon>
        <taxon>Pichiales</taxon>
        <taxon>Pichiaceae</taxon>
        <taxon>Ogataea</taxon>
        <taxon>Ogataea/Candida clade</taxon>
    </lineage>
</organism>
<name>A0ACB5THF4_CANBO</name>
<comment type="caution">
    <text evidence="1">The sequence shown here is derived from an EMBL/GenBank/DDBJ whole genome shotgun (WGS) entry which is preliminary data.</text>
</comment>
<protein>
    <submittedName>
        <fullName evidence="1">Unnamed protein product</fullName>
    </submittedName>
</protein>
<reference evidence="1" key="1">
    <citation type="submission" date="2023-04" db="EMBL/GenBank/DDBJ databases">
        <title>Candida boidinii NBRC 1967.</title>
        <authorList>
            <person name="Ichikawa N."/>
            <person name="Sato H."/>
            <person name="Tonouchi N."/>
        </authorList>
    </citation>
    <scope>NUCLEOTIDE SEQUENCE</scope>
    <source>
        <strain evidence="1">NBRC 1967</strain>
    </source>
</reference>
<dbReference type="EMBL" id="BSXV01000255">
    <property type="protein sequence ID" value="GME88291.1"/>
    <property type="molecule type" value="Genomic_DNA"/>
</dbReference>
<keyword evidence="2" id="KW-1185">Reference proteome</keyword>
<evidence type="ECO:0000313" key="1">
    <source>
        <dbReference type="EMBL" id="GME88291.1"/>
    </source>
</evidence>
<accession>A0ACB5THF4</accession>
<proteinExistence type="predicted"/>
<evidence type="ECO:0000313" key="2">
    <source>
        <dbReference type="Proteomes" id="UP001165101"/>
    </source>
</evidence>